<organism evidence="5 6">
    <name type="scientific">Mytilus galloprovincialis</name>
    <name type="common">Mediterranean mussel</name>
    <dbReference type="NCBI Taxonomy" id="29158"/>
    <lineage>
        <taxon>Eukaryota</taxon>
        <taxon>Metazoa</taxon>
        <taxon>Spiralia</taxon>
        <taxon>Lophotrochozoa</taxon>
        <taxon>Mollusca</taxon>
        <taxon>Bivalvia</taxon>
        <taxon>Autobranchia</taxon>
        <taxon>Pteriomorphia</taxon>
        <taxon>Mytilida</taxon>
        <taxon>Mytiloidea</taxon>
        <taxon>Mytilidae</taxon>
        <taxon>Mytilinae</taxon>
        <taxon>Mytilus</taxon>
    </lineage>
</organism>
<protein>
    <recommendedName>
        <fullName evidence="4">C-type lectin domain-containing protein</fullName>
    </recommendedName>
</protein>
<evidence type="ECO:0000313" key="6">
    <source>
        <dbReference type="Proteomes" id="UP000596742"/>
    </source>
</evidence>
<name>A0A8B6F1Q5_MYTGA</name>
<feature type="region of interest" description="Disordered" evidence="3">
    <location>
        <begin position="1"/>
        <end position="81"/>
    </location>
</feature>
<proteinExistence type="predicted"/>
<dbReference type="Pfam" id="PF01391">
    <property type="entry name" value="Collagen"/>
    <property type="match status" value="1"/>
</dbReference>
<keyword evidence="6" id="KW-1185">Reference proteome</keyword>
<evidence type="ECO:0000256" key="2">
    <source>
        <dbReference type="ARBA" id="ARBA00023119"/>
    </source>
</evidence>
<dbReference type="InterPro" id="IPR016187">
    <property type="entry name" value="CTDL_fold"/>
</dbReference>
<sequence>MGGIGLTGLSGPQGSRGLTGEKGPVGDQGENGLQGLNGEHGKKGIKGEKGSTGNKGPFSVKGQTGERGQKGEKGSAGKSAITPSCGSEWEQLMNSCYFFQFQSKKTWNEAKIYCHNMGGFLVKIDNAFENWFFQSYIKSDKSAGDVWIGAHDFVREVDNTSLTYTDWYPGEPNNSHNKEDCACLNSDVE</sequence>
<evidence type="ECO:0000313" key="5">
    <source>
        <dbReference type="EMBL" id="VDI42063.1"/>
    </source>
</evidence>
<reference evidence="5" key="1">
    <citation type="submission" date="2018-11" db="EMBL/GenBank/DDBJ databases">
        <authorList>
            <person name="Alioto T."/>
            <person name="Alioto T."/>
        </authorList>
    </citation>
    <scope>NUCLEOTIDE SEQUENCE</scope>
</reference>
<dbReference type="InterPro" id="IPR008160">
    <property type="entry name" value="Collagen"/>
</dbReference>
<feature type="domain" description="C-type lectin" evidence="4">
    <location>
        <begin position="92"/>
        <end position="189"/>
    </location>
</feature>
<dbReference type="AlphaFoldDB" id="A0A8B6F1Q5"/>
<dbReference type="Gene3D" id="3.10.100.10">
    <property type="entry name" value="Mannose-Binding Protein A, subunit A"/>
    <property type="match status" value="1"/>
</dbReference>
<accession>A0A8B6F1Q5</accession>
<dbReference type="Pfam" id="PF00059">
    <property type="entry name" value="Lectin_C"/>
    <property type="match status" value="1"/>
</dbReference>
<dbReference type="SMART" id="SM00034">
    <property type="entry name" value="CLECT"/>
    <property type="match status" value="1"/>
</dbReference>
<dbReference type="OrthoDB" id="6128183at2759"/>
<feature type="compositionally biased region" description="Basic and acidic residues" evidence="3">
    <location>
        <begin position="39"/>
        <end position="49"/>
    </location>
</feature>
<dbReference type="EMBL" id="UYJE01005980">
    <property type="protein sequence ID" value="VDI42063.1"/>
    <property type="molecule type" value="Genomic_DNA"/>
</dbReference>
<dbReference type="PROSITE" id="PS50041">
    <property type="entry name" value="C_TYPE_LECTIN_2"/>
    <property type="match status" value="1"/>
</dbReference>
<gene>
    <name evidence="5" type="ORF">MGAL_10B041466</name>
</gene>
<evidence type="ECO:0000259" key="4">
    <source>
        <dbReference type="PROSITE" id="PS50041"/>
    </source>
</evidence>
<dbReference type="SUPFAM" id="SSF56436">
    <property type="entry name" value="C-type lectin-like"/>
    <property type="match status" value="1"/>
</dbReference>
<dbReference type="PANTHER" id="PTHR22803">
    <property type="entry name" value="MANNOSE, PHOSPHOLIPASE, LECTIN RECEPTOR RELATED"/>
    <property type="match status" value="1"/>
</dbReference>
<dbReference type="CDD" id="cd00037">
    <property type="entry name" value="CLECT"/>
    <property type="match status" value="1"/>
</dbReference>
<evidence type="ECO:0000256" key="3">
    <source>
        <dbReference type="SAM" id="MobiDB-lite"/>
    </source>
</evidence>
<dbReference type="InterPro" id="IPR001304">
    <property type="entry name" value="C-type_lectin-like"/>
</dbReference>
<dbReference type="InterPro" id="IPR050111">
    <property type="entry name" value="C-type_lectin/snaclec_domain"/>
</dbReference>
<dbReference type="InterPro" id="IPR016186">
    <property type="entry name" value="C-type_lectin-like/link_sf"/>
</dbReference>
<dbReference type="Proteomes" id="UP000596742">
    <property type="component" value="Unassembled WGS sequence"/>
</dbReference>
<dbReference type="GO" id="GO:0005581">
    <property type="term" value="C:collagen trimer"/>
    <property type="evidence" value="ECO:0007669"/>
    <property type="project" value="UniProtKB-KW"/>
</dbReference>
<keyword evidence="1" id="KW-0106">Calcium</keyword>
<evidence type="ECO:0000256" key="1">
    <source>
        <dbReference type="ARBA" id="ARBA00022837"/>
    </source>
</evidence>
<keyword evidence="2" id="KW-0176">Collagen</keyword>
<comment type="caution">
    <text evidence="5">The sequence shown here is derived from an EMBL/GenBank/DDBJ whole genome shotgun (WGS) entry which is preliminary data.</text>
</comment>